<name>A0A8C1WE75_CYPCA</name>
<dbReference type="InterPro" id="IPR050344">
    <property type="entry name" value="Peptidase_M1_aminopeptidases"/>
</dbReference>
<dbReference type="Proteomes" id="UP000694700">
    <property type="component" value="Unplaced"/>
</dbReference>
<dbReference type="InterPro" id="IPR042097">
    <property type="entry name" value="Aminopeptidase_N-like_N_sf"/>
</dbReference>
<feature type="domain" description="Aminopeptidase N-like N-terminal" evidence="18">
    <location>
        <begin position="65"/>
        <end position="250"/>
    </location>
</feature>
<dbReference type="EC" id="3.4.11.14" evidence="11"/>
<evidence type="ECO:0000256" key="3">
    <source>
        <dbReference type="ARBA" id="ARBA00022438"/>
    </source>
</evidence>
<evidence type="ECO:0000256" key="12">
    <source>
        <dbReference type="ARBA" id="ARBA00074113"/>
    </source>
</evidence>
<comment type="cofactor">
    <cofactor evidence="15">
        <name>Zn(2+)</name>
        <dbReference type="ChEBI" id="CHEBI:29105"/>
    </cofactor>
    <text evidence="15">Binds 1 zinc ion per subunit.</text>
</comment>
<evidence type="ECO:0000256" key="15">
    <source>
        <dbReference type="PIRSR" id="PIRSR634016-3"/>
    </source>
</evidence>
<dbReference type="GO" id="GO:0070006">
    <property type="term" value="F:metalloaminopeptidase activity"/>
    <property type="evidence" value="ECO:0007669"/>
    <property type="project" value="TreeGrafter"/>
</dbReference>
<dbReference type="PANTHER" id="PTHR11533">
    <property type="entry name" value="PROTEASE M1 ZINC METALLOPROTEASE"/>
    <property type="match status" value="1"/>
</dbReference>
<evidence type="ECO:0000256" key="16">
    <source>
        <dbReference type="PIRSR" id="PIRSR634016-4"/>
    </source>
</evidence>
<dbReference type="GO" id="GO:0005737">
    <property type="term" value="C:cytoplasm"/>
    <property type="evidence" value="ECO:0007669"/>
    <property type="project" value="UniProtKB-SubCell"/>
</dbReference>
<sequence length="667" mass="74906">MSCRVSLSVIRLALPRSPNPIAKLVFPTLRASRLLVRFKSVSSESTLFSMPERRPFVRLPTDVYPVNYGLRLKPDLIDFTFEGKLEAAVEVTQGTNQIVMNCADIDIITASFVPEGGEEINATGFNYQNEDEKVTLCFPSTLQKGSGSLKIDFVGELNDKMKGFYRSKYTIPSGEIRYAAVTQFEATDARRAFPCWDEPAIKATFDITLIVPKDRVALSNMNVVDRKPYPEDHSLVEVKFATTPIMSTYLVAFVIGEYDFVESQSSDGVTVRVYTPVGKAEQGRFALEVATKTLPFYKDYFSVPYPLPKIDLIAIADFAAGAMENWGLVTYRETALLIDPKNSCASSRQWVALVVGHELAHQWFGNLVTMEWWTHLWLNEGFASWIEYLCVDHCFPEYDIWTQFVSADYTRALDLDALDNSHPIEVDVGHPSEVDEIFDAISYSKGASVIRMLHNYIGDEDFRKGMNAYLLKFQHKNASTGKLTPSQGASGNNNCCLGNTGFNQMLKISQKKFCASGPRNDENCPNWMVPISICTSEDPSCTKLEVLLDQPETTVNITNVAPDHWLKINPGTVGFYRIQYSSAMLESLLPGIRDLTLLPVDRLGLQNDLFSLLHKQADMQEEKNRIERVLGAIPAPDIIQRVLNFALSVREYTHTHLLWKIGQAGKI</sequence>
<feature type="binding site" evidence="15">
    <location>
        <position position="380"/>
    </location>
    <ligand>
        <name>Zn(2+)</name>
        <dbReference type="ChEBI" id="CHEBI:29105"/>
        <note>catalytic</note>
    </ligand>
</feature>
<evidence type="ECO:0000259" key="18">
    <source>
        <dbReference type="Pfam" id="PF17900"/>
    </source>
</evidence>
<dbReference type="InterPro" id="IPR027268">
    <property type="entry name" value="Peptidase_M4/M1_CTD_sf"/>
</dbReference>
<dbReference type="InterPro" id="IPR034016">
    <property type="entry name" value="M1_APN-typ"/>
</dbReference>
<evidence type="ECO:0000313" key="20">
    <source>
        <dbReference type="Proteomes" id="UP000694700"/>
    </source>
</evidence>
<evidence type="ECO:0000256" key="5">
    <source>
        <dbReference type="ARBA" id="ARBA00022670"/>
    </source>
</evidence>
<evidence type="ECO:0000256" key="11">
    <source>
        <dbReference type="ARBA" id="ARBA00066316"/>
    </source>
</evidence>
<evidence type="ECO:0000256" key="1">
    <source>
        <dbReference type="ARBA" id="ARBA00004496"/>
    </source>
</evidence>
<comment type="subcellular location">
    <subcellularLocation>
        <location evidence="1">Cytoplasm</location>
    </subcellularLocation>
</comment>
<dbReference type="Gene3D" id="2.60.40.1910">
    <property type="match status" value="1"/>
</dbReference>
<dbReference type="SUPFAM" id="SSF63737">
    <property type="entry name" value="Leukotriene A4 hydrolase N-terminal domain"/>
    <property type="match status" value="1"/>
</dbReference>
<dbReference type="GO" id="GO:0006508">
    <property type="term" value="P:proteolysis"/>
    <property type="evidence" value="ECO:0007669"/>
    <property type="project" value="UniProtKB-KW"/>
</dbReference>
<evidence type="ECO:0000256" key="6">
    <source>
        <dbReference type="ARBA" id="ARBA00022723"/>
    </source>
</evidence>
<keyword evidence="6 15" id="KW-0479">Metal-binding</keyword>
<dbReference type="Pfam" id="PF01433">
    <property type="entry name" value="Peptidase_M1"/>
    <property type="match status" value="1"/>
</dbReference>
<dbReference type="GO" id="GO:0016020">
    <property type="term" value="C:membrane"/>
    <property type="evidence" value="ECO:0007669"/>
    <property type="project" value="TreeGrafter"/>
</dbReference>
<dbReference type="GO" id="GO:0016285">
    <property type="term" value="F:alanyl aminopeptidase activity"/>
    <property type="evidence" value="ECO:0007669"/>
    <property type="project" value="UniProtKB-EC"/>
</dbReference>
<dbReference type="FunFam" id="1.10.390.10:FF:000001">
    <property type="entry name" value="Aminopeptidase"/>
    <property type="match status" value="1"/>
</dbReference>
<dbReference type="Gene3D" id="2.60.40.1730">
    <property type="entry name" value="tricorn interacting facor f3 domain"/>
    <property type="match status" value="1"/>
</dbReference>
<keyword evidence="4" id="KW-0963">Cytoplasm</keyword>
<dbReference type="InterPro" id="IPR045357">
    <property type="entry name" value="Aminopeptidase_N-like_N"/>
</dbReference>
<dbReference type="PRINTS" id="PR00756">
    <property type="entry name" value="ALADIPTASE"/>
</dbReference>
<dbReference type="FunFam" id="2.60.40.1910:FF:000002">
    <property type="entry name" value="Aminopeptidase"/>
    <property type="match status" value="1"/>
</dbReference>
<evidence type="ECO:0000256" key="4">
    <source>
        <dbReference type="ARBA" id="ARBA00022490"/>
    </source>
</evidence>
<evidence type="ECO:0000256" key="8">
    <source>
        <dbReference type="ARBA" id="ARBA00022833"/>
    </source>
</evidence>
<organism evidence="19 20">
    <name type="scientific">Cyprinus carpio</name>
    <name type="common">Common carp</name>
    <dbReference type="NCBI Taxonomy" id="7962"/>
    <lineage>
        <taxon>Eukaryota</taxon>
        <taxon>Metazoa</taxon>
        <taxon>Chordata</taxon>
        <taxon>Craniata</taxon>
        <taxon>Vertebrata</taxon>
        <taxon>Euteleostomi</taxon>
        <taxon>Actinopterygii</taxon>
        <taxon>Neopterygii</taxon>
        <taxon>Teleostei</taxon>
        <taxon>Ostariophysi</taxon>
        <taxon>Cypriniformes</taxon>
        <taxon>Cyprinidae</taxon>
        <taxon>Cyprininae</taxon>
        <taxon>Cyprinus</taxon>
    </lineage>
</organism>
<keyword evidence="8 15" id="KW-0862">Zinc</keyword>
<dbReference type="GO" id="GO:0043171">
    <property type="term" value="P:peptide catabolic process"/>
    <property type="evidence" value="ECO:0007669"/>
    <property type="project" value="TreeGrafter"/>
</dbReference>
<keyword evidence="3" id="KW-0031">Aminopeptidase</keyword>
<evidence type="ECO:0000256" key="7">
    <source>
        <dbReference type="ARBA" id="ARBA00022801"/>
    </source>
</evidence>
<keyword evidence="9" id="KW-0482">Metalloprotease</keyword>
<evidence type="ECO:0000259" key="17">
    <source>
        <dbReference type="Pfam" id="PF01433"/>
    </source>
</evidence>
<dbReference type="GO" id="GO:0042277">
    <property type="term" value="F:peptide binding"/>
    <property type="evidence" value="ECO:0007669"/>
    <property type="project" value="TreeGrafter"/>
</dbReference>
<dbReference type="AlphaFoldDB" id="A0A8C1WE75"/>
<keyword evidence="5" id="KW-0645">Protease</keyword>
<dbReference type="SUPFAM" id="SSF55486">
    <property type="entry name" value="Metalloproteases ('zincins'), catalytic domain"/>
    <property type="match status" value="1"/>
</dbReference>
<feature type="site" description="Transition state stabilizer" evidence="16">
    <location>
        <position position="443"/>
    </location>
</feature>
<evidence type="ECO:0000256" key="14">
    <source>
        <dbReference type="PIRSR" id="PIRSR634016-1"/>
    </source>
</evidence>
<dbReference type="Ensembl" id="ENSCCRT00015068234.1">
    <property type="protein sequence ID" value="ENSCCRP00015066067.1"/>
    <property type="gene ID" value="ENSCCRG00015025681.1"/>
</dbReference>
<comment type="similarity">
    <text evidence="2">Belongs to the peptidase M1 family.</text>
</comment>
<dbReference type="Pfam" id="PF17900">
    <property type="entry name" value="Peptidase_M1_N"/>
    <property type="match status" value="1"/>
</dbReference>
<dbReference type="PANTHER" id="PTHR11533:SF174">
    <property type="entry name" value="PUROMYCIN-SENSITIVE AMINOPEPTIDASE-RELATED"/>
    <property type="match status" value="1"/>
</dbReference>
<dbReference type="CDD" id="cd09601">
    <property type="entry name" value="M1_APN-Q_like"/>
    <property type="match status" value="1"/>
</dbReference>
<evidence type="ECO:0000256" key="9">
    <source>
        <dbReference type="ARBA" id="ARBA00023049"/>
    </source>
</evidence>
<proteinExistence type="inferred from homology"/>
<comment type="catalytic activity">
    <reaction evidence="10">
        <text>Release of an N-terminal amino acid, preferentially alanine, from a wide range of peptides, amides and arylamides.</text>
        <dbReference type="EC" id="3.4.11.14"/>
    </reaction>
</comment>
<feature type="domain" description="Peptidase M1 membrane alanine aminopeptidase" evidence="17">
    <location>
        <begin position="285"/>
        <end position="484"/>
    </location>
</feature>
<dbReference type="GO" id="GO:0005615">
    <property type="term" value="C:extracellular space"/>
    <property type="evidence" value="ECO:0007669"/>
    <property type="project" value="TreeGrafter"/>
</dbReference>
<evidence type="ECO:0000256" key="10">
    <source>
        <dbReference type="ARBA" id="ARBA00052895"/>
    </source>
</evidence>
<dbReference type="GO" id="GO:0008270">
    <property type="term" value="F:zinc ion binding"/>
    <property type="evidence" value="ECO:0007669"/>
    <property type="project" value="InterPro"/>
</dbReference>
<feature type="binding site" evidence="15">
    <location>
        <position position="361"/>
    </location>
    <ligand>
        <name>Zn(2+)</name>
        <dbReference type="ChEBI" id="CHEBI:29105"/>
        <note>catalytic</note>
    </ligand>
</feature>
<keyword evidence="7" id="KW-0378">Hydrolase</keyword>
<protein>
    <recommendedName>
        <fullName evidence="12">Puromycin-sensitive aminopeptidase</fullName>
        <ecNumber evidence="11">3.4.11.14</ecNumber>
    </recommendedName>
    <alternativeName>
        <fullName evidence="13">Cytosol alanyl aminopeptidase</fullName>
    </alternativeName>
</protein>
<feature type="binding site" evidence="15">
    <location>
        <position position="357"/>
    </location>
    <ligand>
        <name>Zn(2+)</name>
        <dbReference type="ChEBI" id="CHEBI:29105"/>
        <note>catalytic</note>
    </ligand>
</feature>
<feature type="active site" description="Proton acceptor" evidence="14">
    <location>
        <position position="358"/>
    </location>
</feature>
<dbReference type="InterPro" id="IPR014782">
    <property type="entry name" value="Peptidase_M1_dom"/>
</dbReference>
<accession>A0A8C1WE75</accession>
<evidence type="ECO:0000256" key="2">
    <source>
        <dbReference type="ARBA" id="ARBA00010136"/>
    </source>
</evidence>
<dbReference type="InterPro" id="IPR001930">
    <property type="entry name" value="Peptidase_M1"/>
</dbReference>
<dbReference type="Gene3D" id="1.10.390.10">
    <property type="entry name" value="Neutral Protease Domain 2"/>
    <property type="match status" value="1"/>
</dbReference>
<dbReference type="FunFam" id="2.60.40.1730:FF:000002">
    <property type="entry name" value="Aminopeptidase"/>
    <property type="match status" value="1"/>
</dbReference>
<evidence type="ECO:0000313" key="19">
    <source>
        <dbReference type="Ensembl" id="ENSCCRP00015066067.1"/>
    </source>
</evidence>
<evidence type="ECO:0000256" key="13">
    <source>
        <dbReference type="ARBA" id="ARBA00081993"/>
    </source>
</evidence>
<reference evidence="19" key="1">
    <citation type="submission" date="2025-08" db="UniProtKB">
        <authorList>
            <consortium name="Ensembl"/>
        </authorList>
    </citation>
    <scope>IDENTIFICATION</scope>
</reference>